<dbReference type="GO" id="GO:0005518">
    <property type="term" value="F:collagen binding"/>
    <property type="evidence" value="ECO:0007669"/>
    <property type="project" value="InterPro"/>
</dbReference>
<protein>
    <submittedName>
        <fullName evidence="9">LPXTG cell wall surface protein</fullName>
    </submittedName>
</protein>
<reference evidence="9 10" key="1">
    <citation type="submission" date="2018-06" db="EMBL/GenBank/DDBJ databases">
        <authorList>
            <consortium name="Pathogen Informatics"/>
            <person name="Doyle S."/>
        </authorList>
    </citation>
    <scope>NUCLEOTIDE SEQUENCE [LARGE SCALE GENOMIC DNA]</scope>
    <source>
        <strain evidence="9 10">NCTC12278</strain>
    </source>
</reference>
<proteinExistence type="predicted"/>
<gene>
    <name evidence="9" type="ORF">NCTC12278_01840</name>
</gene>
<keyword evidence="10" id="KW-1185">Reference proteome</keyword>
<dbReference type="InterPro" id="IPR041171">
    <property type="entry name" value="SDR_Ig"/>
</dbReference>
<evidence type="ECO:0000256" key="7">
    <source>
        <dbReference type="SAM" id="Phobius"/>
    </source>
</evidence>
<dbReference type="AlphaFoldDB" id="A0A2X3VP78"/>
<dbReference type="RefSeq" id="WP_018030489.1">
    <property type="nucleotide sequence ID" value="NZ_LS483343.1"/>
</dbReference>
<dbReference type="SUPFAM" id="SSF49401">
    <property type="entry name" value="Bacterial adhesins"/>
    <property type="match status" value="2"/>
</dbReference>
<sequence>MKRKIVNVLSIAVLIVSLFVGFKNVVTAKAAEVTNYTNTTAITVGGTPISAGTSVTNGQTLTVTNNITFPDSQTINAGDTLTLKLPSELALQTTLTFDVNNSEGIKVGTAVTSPSKGTVTVTFTDQFSKVPQNKRMQLQFSTTINTATVTESGPVSFTYGNESYTVTYNATSGDVGFYEYKYGYQDKADPSLIRWKVIINAGQDILKSPIITDTFGEGHTLVGNVRAARYAKMSGVTLVTEADIAKASAADVYPVNLTTDASGATTGFTITDMQRRGIWLDGALYIEYTTKVTKDSPKGTAFTNSLSWSASNFAERSITKSVVIETASGSADSDNTTTTTTTTEAPTTSTTTTTEAPTTSTTTTEASTTSTTATTTGSTTTVTTTEDPTTTTTEASTTTTKPVDPATTKASTTTTVNTTKPSAKTTVKKSSLPSTGEQTGLWTGLLGVILMGSGLFFYRSRKN</sequence>
<dbReference type="Proteomes" id="UP000249495">
    <property type="component" value="Chromosome 1"/>
</dbReference>
<dbReference type="STRING" id="1123303.GCA_000372425_01165"/>
<keyword evidence="5" id="KW-0572">Peptidoglycan-anchor</keyword>
<keyword evidence="3" id="KW-0964">Secreted</keyword>
<dbReference type="Pfam" id="PF00746">
    <property type="entry name" value="Gram_pos_anchor"/>
    <property type="match status" value="1"/>
</dbReference>
<dbReference type="Pfam" id="PF05737">
    <property type="entry name" value="Collagen_bind"/>
    <property type="match status" value="1"/>
</dbReference>
<evidence type="ECO:0000259" key="8">
    <source>
        <dbReference type="PROSITE" id="PS50847"/>
    </source>
</evidence>
<keyword evidence="7" id="KW-0812">Transmembrane</keyword>
<feature type="compositionally biased region" description="Polar residues" evidence="6">
    <location>
        <begin position="428"/>
        <end position="439"/>
    </location>
</feature>
<evidence type="ECO:0000256" key="2">
    <source>
        <dbReference type="ARBA" id="ARBA00022512"/>
    </source>
</evidence>
<dbReference type="InterPro" id="IPR011252">
    <property type="entry name" value="Fibrogen-bd_dom1"/>
</dbReference>
<organism evidence="9 10">
    <name type="scientific">Streptococcus ferus</name>
    <dbReference type="NCBI Taxonomy" id="1345"/>
    <lineage>
        <taxon>Bacteria</taxon>
        <taxon>Bacillati</taxon>
        <taxon>Bacillota</taxon>
        <taxon>Bacilli</taxon>
        <taxon>Lactobacillales</taxon>
        <taxon>Streptococcaceae</taxon>
        <taxon>Streptococcus</taxon>
    </lineage>
</organism>
<dbReference type="GO" id="GO:0007155">
    <property type="term" value="P:cell adhesion"/>
    <property type="evidence" value="ECO:0007669"/>
    <property type="project" value="InterPro"/>
</dbReference>
<keyword evidence="7" id="KW-0472">Membrane</keyword>
<accession>A0A2X3VP78</accession>
<name>A0A2X3VP78_9STRE</name>
<keyword evidence="2" id="KW-0134">Cell wall</keyword>
<feature type="compositionally biased region" description="Low complexity" evidence="6">
    <location>
        <begin position="328"/>
        <end position="425"/>
    </location>
</feature>
<dbReference type="InterPro" id="IPR019931">
    <property type="entry name" value="LPXTG_anchor"/>
</dbReference>
<evidence type="ECO:0000313" key="9">
    <source>
        <dbReference type="EMBL" id="SQF41238.1"/>
    </source>
</evidence>
<feature type="region of interest" description="Disordered" evidence="6">
    <location>
        <begin position="328"/>
        <end position="439"/>
    </location>
</feature>
<keyword evidence="4" id="KW-0732">Signal</keyword>
<evidence type="ECO:0000256" key="5">
    <source>
        <dbReference type="ARBA" id="ARBA00023088"/>
    </source>
</evidence>
<comment type="subcellular location">
    <subcellularLocation>
        <location evidence="1">Secreted</location>
        <location evidence="1">Cell wall</location>
        <topology evidence="1">Peptidoglycan-anchor</topology>
    </subcellularLocation>
</comment>
<dbReference type="Pfam" id="PF17961">
    <property type="entry name" value="Big_8"/>
    <property type="match status" value="1"/>
</dbReference>
<evidence type="ECO:0000256" key="3">
    <source>
        <dbReference type="ARBA" id="ARBA00022525"/>
    </source>
</evidence>
<evidence type="ECO:0000313" key="10">
    <source>
        <dbReference type="Proteomes" id="UP000249495"/>
    </source>
</evidence>
<dbReference type="EMBL" id="LS483343">
    <property type="protein sequence ID" value="SQF41238.1"/>
    <property type="molecule type" value="Genomic_DNA"/>
</dbReference>
<evidence type="ECO:0000256" key="4">
    <source>
        <dbReference type="ARBA" id="ARBA00022729"/>
    </source>
</evidence>
<evidence type="ECO:0000256" key="6">
    <source>
        <dbReference type="SAM" id="MobiDB-lite"/>
    </source>
</evidence>
<feature type="transmembrane region" description="Helical" evidence="7">
    <location>
        <begin position="439"/>
        <end position="458"/>
    </location>
</feature>
<dbReference type="NCBIfam" id="TIGR01167">
    <property type="entry name" value="LPXTG_anchor"/>
    <property type="match status" value="1"/>
</dbReference>
<dbReference type="Gene3D" id="2.60.40.740">
    <property type="match status" value="1"/>
</dbReference>
<dbReference type="InterPro" id="IPR008456">
    <property type="entry name" value="Collagen-bd_dom"/>
</dbReference>
<dbReference type="OrthoDB" id="1744455at2"/>
<dbReference type="PROSITE" id="PS50847">
    <property type="entry name" value="GRAM_POS_ANCHORING"/>
    <property type="match status" value="1"/>
</dbReference>
<dbReference type="InterPro" id="IPR008966">
    <property type="entry name" value="Adhesion_dom_sf"/>
</dbReference>
<dbReference type="Gene3D" id="2.60.40.1280">
    <property type="match status" value="1"/>
</dbReference>
<keyword evidence="7" id="KW-1133">Transmembrane helix</keyword>
<feature type="domain" description="Gram-positive cocci surface proteins LPxTG" evidence="8">
    <location>
        <begin position="432"/>
        <end position="463"/>
    </location>
</feature>
<dbReference type="KEGG" id="sfer:NCTC12278_01840"/>
<evidence type="ECO:0000256" key="1">
    <source>
        <dbReference type="ARBA" id="ARBA00004168"/>
    </source>
</evidence>